<dbReference type="Proteomes" id="UP001153076">
    <property type="component" value="Unassembled WGS sequence"/>
</dbReference>
<name>A0A9Q1JWV7_9CARY</name>
<protein>
    <recommendedName>
        <fullName evidence="4">Reverse transcriptase</fullName>
    </recommendedName>
</protein>
<dbReference type="PANTHER" id="PTHR33710:SF86">
    <property type="entry name" value="VIRAL MOVEMENT PROTEIN"/>
    <property type="match status" value="1"/>
</dbReference>
<dbReference type="OrthoDB" id="1751786at2759"/>
<dbReference type="SUPFAM" id="SSF56219">
    <property type="entry name" value="DNase I-like"/>
    <property type="match status" value="1"/>
</dbReference>
<dbReference type="PANTHER" id="PTHR33710">
    <property type="entry name" value="BNAC02G09200D PROTEIN"/>
    <property type="match status" value="1"/>
</dbReference>
<evidence type="ECO:0008006" key="4">
    <source>
        <dbReference type="Google" id="ProtNLM"/>
    </source>
</evidence>
<sequence length="369" mass="42369">MRRLLSSPTQCNKSTLPELPGPRQGPGSKDIHGLVKHLKPSLLNGGLQGFTGIYGFLESYNKLETCDLISKLYHHLDLPWLIGEDLNEILYNFEKRGGPPKTQSMLEAFRSALEERDLYNLGYSGHKFTWWNGQDGMRPVEEILDRFCALSEWLALFPSAKVTHVDGELLDHLPIMLRCFESYQLRRRSRRKCFENIWVMDDQCIEAGSCDLVINCMGKIKRCMEALRGWKREVFGHVQDEIRKCMDNLKATDSAMERNFGKQNLAWFHQRANSRRSINTIAELRGKDGSVCTDLEGWLVGDGYMLNIWDSKWLPKPNSFKVITPKKAEVSLLRVANLIDRELGAMERGDDRQCLSSHGYKLNQIIVVM</sequence>
<dbReference type="AlphaFoldDB" id="A0A9Q1JWV7"/>
<evidence type="ECO:0000256" key="1">
    <source>
        <dbReference type="SAM" id="MobiDB-lite"/>
    </source>
</evidence>
<organism evidence="2 3">
    <name type="scientific">Carnegiea gigantea</name>
    <dbReference type="NCBI Taxonomy" id="171969"/>
    <lineage>
        <taxon>Eukaryota</taxon>
        <taxon>Viridiplantae</taxon>
        <taxon>Streptophyta</taxon>
        <taxon>Embryophyta</taxon>
        <taxon>Tracheophyta</taxon>
        <taxon>Spermatophyta</taxon>
        <taxon>Magnoliopsida</taxon>
        <taxon>eudicotyledons</taxon>
        <taxon>Gunneridae</taxon>
        <taxon>Pentapetalae</taxon>
        <taxon>Caryophyllales</taxon>
        <taxon>Cactineae</taxon>
        <taxon>Cactaceae</taxon>
        <taxon>Cactoideae</taxon>
        <taxon>Echinocereeae</taxon>
        <taxon>Carnegiea</taxon>
    </lineage>
</organism>
<feature type="compositionally biased region" description="Polar residues" evidence="1">
    <location>
        <begin position="1"/>
        <end position="15"/>
    </location>
</feature>
<reference evidence="2" key="1">
    <citation type="submission" date="2022-04" db="EMBL/GenBank/DDBJ databases">
        <title>Carnegiea gigantea Genome sequencing and assembly v2.</title>
        <authorList>
            <person name="Copetti D."/>
            <person name="Sanderson M.J."/>
            <person name="Burquez A."/>
            <person name="Wojciechowski M.F."/>
        </authorList>
    </citation>
    <scope>NUCLEOTIDE SEQUENCE</scope>
    <source>
        <strain evidence="2">SGP5-SGP5p</strain>
        <tissue evidence="2">Aerial part</tissue>
    </source>
</reference>
<comment type="caution">
    <text evidence="2">The sequence shown here is derived from an EMBL/GenBank/DDBJ whole genome shotgun (WGS) entry which is preliminary data.</text>
</comment>
<proteinExistence type="predicted"/>
<evidence type="ECO:0000313" key="2">
    <source>
        <dbReference type="EMBL" id="KAJ8432332.1"/>
    </source>
</evidence>
<evidence type="ECO:0000313" key="3">
    <source>
        <dbReference type="Proteomes" id="UP001153076"/>
    </source>
</evidence>
<keyword evidence="3" id="KW-1185">Reference proteome</keyword>
<dbReference type="Gene3D" id="3.60.10.10">
    <property type="entry name" value="Endonuclease/exonuclease/phosphatase"/>
    <property type="match status" value="1"/>
</dbReference>
<feature type="region of interest" description="Disordered" evidence="1">
    <location>
        <begin position="1"/>
        <end position="30"/>
    </location>
</feature>
<dbReference type="InterPro" id="IPR036691">
    <property type="entry name" value="Endo/exonu/phosph_ase_sf"/>
</dbReference>
<dbReference type="EMBL" id="JAKOGI010000614">
    <property type="protein sequence ID" value="KAJ8432332.1"/>
    <property type="molecule type" value="Genomic_DNA"/>
</dbReference>
<gene>
    <name evidence="2" type="ORF">Cgig2_032339</name>
</gene>
<accession>A0A9Q1JWV7</accession>